<accession>A0ACB7Z871</accession>
<protein>
    <submittedName>
        <fullName evidence="1">Uncharacterized protein</fullName>
    </submittedName>
</protein>
<keyword evidence="2" id="KW-1185">Reference proteome</keyword>
<comment type="caution">
    <text evidence="1">The sequence shown here is derived from an EMBL/GenBank/DDBJ whole genome shotgun (WGS) entry which is preliminary data.</text>
</comment>
<dbReference type="Proteomes" id="UP000828048">
    <property type="component" value="Chromosome 12"/>
</dbReference>
<organism evidence="1 2">
    <name type="scientific">Vaccinium darrowii</name>
    <dbReference type="NCBI Taxonomy" id="229202"/>
    <lineage>
        <taxon>Eukaryota</taxon>
        <taxon>Viridiplantae</taxon>
        <taxon>Streptophyta</taxon>
        <taxon>Embryophyta</taxon>
        <taxon>Tracheophyta</taxon>
        <taxon>Spermatophyta</taxon>
        <taxon>Magnoliopsida</taxon>
        <taxon>eudicotyledons</taxon>
        <taxon>Gunneridae</taxon>
        <taxon>Pentapetalae</taxon>
        <taxon>asterids</taxon>
        <taxon>Ericales</taxon>
        <taxon>Ericaceae</taxon>
        <taxon>Vaccinioideae</taxon>
        <taxon>Vaccinieae</taxon>
        <taxon>Vaccinium</taxon>
    </lineage>
</organism>
<gene>
    <name evidence="1" type="ORF">Vadar_000248</name>
</gene>
<sequence length="212" mass="23710">MGDYRSKPHGDDGKMRRESYYGHNKPSSKPNHFRSQTFSYDSSSSSAYACGGLPQVQPNESSFGHKPNSNVPNHVIRSQSVSYDFCHAYGLPAQQSNESYYGYTKKPSIHSRSQSVSSSYDNSSYYAYGGSPQQKQIVAVKDLKFKKSKSTSASTSSVISKSSWGLSDPELQRKKRVASYKVYSVEGKVKGSLKKSFKWVKDRYTQVVNGWS</sequence>
<proteinExistence type="predicted"/>
<name>A0ACB7Z871_9ERIC</name>
<dbReference type="EMBL" id="CM037162">
    <property type="protein sequence ID" value="KAH7862121.1"/>
    <property type="molecule type" value="Genomic_DNA"/>
</dbReference>
<reference evidence="1 2" key="1">
    <citation type="journal article" date="2021" name="Hortic Res">
        <title>High-quality reference genome and annotation aids understanding of berry development for evergreen blueberry (Vaccinium darrowii).</title>
        <authorList>
            <person name="Yu J."/>
            <person name="Hulse-Kemp A.M."/>
            <person name="Babiker E."/>
            <person name="Staton M."/>
        </authorList>
    </citation>
    <scope>NUCLEOTIDE SEQUENCE [LARGE SCALE GENOMIC DNA]</scope>
    <source>
        <strain evidence="2">cv. NJ 8807/NJ 8810</strain>
        <tissue evidence="1">Young leaf</tissue>
    </source>
</reference>
<evidence type="ECO:0000313" key="2">
    <source>
        <dbReference type="Proteomes" id="UP000828048"/>
    </source>
</evidence>
<evidence type="ECO:0000313" key="1">
    <source>
        <dbReference type="EMBL" id="KAH7862121.1"/>
    </source>
</evidence>